<sequence>MQKRRSRSDVIVGAIQSDLSLAIIRARNRQLRSPMLDDRIRESGYIDGLLRAQMIISKYGDYRV</sequence>
<name>A0A8S5PAJ4_9CAUD</name>
<evidence type="ECO:0000313" key="1">
    <source>
        <dbReference type="EMBL" id="DAE03401.1"/>
    </source>
</evidence>
<reference evidence="1" key="1">
    <citation type="journal article" date="2021" name="Proc. Natl. Acad. Sci. U.S.A.">
        <title>A Catalog of Tens of Thousands of Viruses from Human Metagenomes Reveals Hidden Associations with Chronic Diseases.</title>
        <authorList>
            <person name="Tisza M.J."/>
            <person name="Buck C.B."/>
        </authorList>
    </citation>
    <scope>NUCLEOTIDE SEQUENCE</scope>
    <source>
        <strain evidence="1">CtaNG1</strain>
    </source>
</reference>
<protein>
    <submittedName>
        <fullName evidence="1">Uncharacterized protein</fullName>
    </submittedName>
</protein>
<dbReference type="EMBL" id="BK015365">
    <property type="protein sequence ID" value="DAE03401.1"/>
    <property type="molecule type" value="Genomic_DNA"/>
</dbReference>
<proteinExistence type="predicted"/>
<organism evidence="1">
    <name type="scientific">Myoviridae sp. ctaNG1</name>
    <dbReference type="NCBI Taxonomy" id="2825132"/>
    <lineage>
        <taxon>Viruses</taxon>
        <taxon>Duplodnaviria</taxon>
        <taxon>Heunggongvirae</taxon>
        <taxon>Uroviricota</taxon>
        <taxon>Caudoviricetes</taxon>
    </lineage>
</organism>
<accession>A0A8S5PAJ4</accession>